<gene>
    <name evidence="2" type="ORF">ROH8110_00759</name>
</gene>
<evidence type="ECO:0000256" key="1">
    <source>
        <dbReference type="SAM" id="Phobius"/>
    </source>
</evidence>
<organism evidence="2 3">
    <name type="scientific">Roseovarius halotolerans</name>
    <dbReference type="NCBI Taxonomy" id="505353"/>
    <lineage>
        <taxon>Bacteria</taxon>
        <taxon>Pseudomonadati</taxon>
        <taxon>Pseudomonadota</taxon>
        <taxon>Alphaproteobacteria</taxon>
        <taxon>Rhodobacterales</taxon>
        <taxon>Roseobacteraceae</taxon>
        <taxon>Roseovarius</taxon>
    </lineage>
</organism>
<dbReference type="AlphaFoldDB" id="A0A1X6YI58"/>
<keyword evidence="3" id="KW-1185">Reference proteome</keyword>
<keyword evidence="1" id="KW-0812">Transmembrane</keyword>
<keyword evidence="1" id="KW-1133">Transmembrane helix</keyword>
<keyword evidence="1" id="KW-0472">Membrane</keyword>
<dbReference type="Proteomes" id="UP000193207">
    <property type="component" value="Unassembled WGS sequence"/>
</dbReference>
<protein>
    <submittedName>
        <fullName evidence="2">Uncharacterized protein</fullName>
    </submittedName>
</protein>
<proteinExistence type="predicted"/>
<evidence type="ECO:0000313" key="3">
    <source>
        <dbReference type="Proteomes" id="UP000193207"/>
    </source>
</evidence>
<dbReference type="OrthoDB" id="7855251at2"/>
<sequence>MQTQGFVVGFEYRACPRMEFSDIVEEFDLAFRFVDAQTRALIWDCDDIALIDREYVRVALGWLPPDDEGGAWYLVAAVGPIKGPNSARINPEAFRFVADQIEQRTQDFLPADSVLRGDAHQPVGPELIDSVFDLLRESAKSRCDTTAPRPDPAPDPYAGFSEAMDPRETIGDDDQDIIDAVPVLPRAAAVQRWLSERAEPTKPMRLTIHTLALTMMLYVPPVGAFMFAYTMLRDVVPLST</sequence>
<dbReference type="RefSeq" id="WP_085816376.1">
    <property type="nucleotide sequence ID" value="NZ_FWFU01000001.1"/>
</dbReference>
<feature type="transmembrane region" description="Helical" evidence="1">
    <location>
        <begin position="211"/>
        <end position="232"/>
    </location>
</feature>
<accession>A0A1X6YI58</accession>
<evidence type="ECO:0000313" key="2">
    <source>
        <dbReference type="EMBL" id="SLN21349.1"/>
    </source>
</evidence>
<name>A0A1X6YI58_9RHOB</name>
<reference evidence="2 3" key="1">
    <citation type="submission" date="2017-03" db="EMBL/GenBank/DDBJ databases">
        <authorList>
            <person name="Afonso C.L."/>
            <person name="Miller P.J."/>
            <person name="Scott M.A."/>
            <person name="Spackman E."/>
            <person name="Goraichik I."/>
            <person name="Dimitrov K.M."/>
            <person name="Suarez D.L."/>
            <person name="Swayne D.E."/>
        </authorList>
    </citation>
    <scope>NUCLEOTIDE SEQUENCE [LARGE SCALE GENOMIC DNA]</scope>
    <source>
        <strain evidence="2 3">CECT 8110</strain>
    </source>
</reference>
<dbReference type="EMBL" id="FWFU01000001">
    <property type="protein sequence ID" value="SLN21349.1"/>
    <property type="molecule type" value="Genomic_DNA"/>
</dbReference>